<comment type="similarity">
    <text evidence="7">Belongs to the PTPA-type PPIase family.</text>
</comment>
<proteinExistence type="inferred from homology"/>
<dbReference type="Pfam" id="PF03095">
    <property type="entry name" value="PTPA"/>
    <property type="match status" value="1"/>
</dbReference>
<dbReference type="GO" id="GO:0000159">
    <property type="term" value="C:protein phosphatase type 2A complex"/>
    <property type="evidence" value="ECO:0007669"/>
    <property type="project" value="TreeGrafter"/>
</dbReference>
<sequence>MTLTIPTIKNINDSNYNHKDVISKLTDENIDKEPVTIRNVDSGTGELNKYISSKRDLKCFHASSTYSELLNFVIQLSFDCEGKSLYFYKDKQHSNHINTLLQLLNRLDKIIDEVPPKPVRTRFGNEAFVEWYNRVESELPNLINTLFNSNSNSGSELPNLYKELCVYLLHSFGDKIRIDYGSGHELNFICFLFGLVKLQYLQRSEYGEVVLCVFYSYLNLMRKLQKTYWLEPAGSHGVWGLDDYHFLPFLFGSSQLIEHKYIRPKSIRNQEILSSNYSKEYMYLECIDFIMKVKSGSLLEHSPMLVDISGVRNWSKVNEGMIKMFKQEVLSKLPIMQHFLFGTLLPFIDNPEILDDPMDVLERKPIVTHSFSCCGCVDKVPSVFAANTFNSQDKPLSHTNHEHTQEHEHTDSCSHNNNNNNTHSHNHNNNNNNSKPPQKSILPFD</sequence>
<comment type="caution">
    <text evidence="9">The sequence shown here is derived from an EMBL/GenBank/DDBJ whole genome shotgun (WGS) entry which is preliminary data.</text>
</comment>
<evidence type="ECO:0000256" key="3">
    <source>
        <dbReference type="ARBA" id="ARBA00022490"/>
    </source>
</evidence>
<keyword evidence="3 7" id="KW-0963">Cytoplasm</keyword>
<dbReference type="InParanoid" id="A0A151Z5B7"/>
<evidence type="ECO:0000256" key="2">
    <source>
        <dbReference type="ARBA" id="ARBA00004496"/>
    </source>
</evidence>
<dbReference type="GO" id="GO:0007052">
    <property type="term" value="P:mitotic spindle organization"/>
    <property type="evidence" value="ECO:0007669"/>
    <property type="project" value="TreeGrafter"/>
</dbReference>
<feature type="compositionally biased region" description="Low complexity" evidence="8">
    <location>
        <begin position="414"/>
        <end position="434"/>
    </location>
</feature>
<dbReference type="FunFam" id="1.20.120.1150:FF:000002">
    <property type="entry name" value="Serine/threonine-protein phosphatase 2A activator"/>
    <property type="match status" value="1"/>
</dbReference>
<dbReference type="PANTHER" id="PTHR10012:SF1">
    <property type="entry name" value="SERINE_THREONINE-PROTEIN PHOSPHATASE 2A ACTIVATOR 2-RELATED"/>
    <property type="match status" value="1"/>
</dbReference>
<evidence type="ECO:0000313" key="10">
    <source>
        <dbReference type="Proteomes" id="UP000076078"/>
    </source>
</evidence>
<name>A0A151Z5B7_TIELA</name>
<evidence type="ECO:0000256" key="4">
    <source>
        <dbReference type="ARBA" id="ARBA00023110"/>
    </source>
</evidence>
<accession>A0A151Z5B7</accession>
<dbReference type="AlphaFoldDB" id="A0A151Z5B7"/>
<dbReference type="Proteomes" id="UP000076078">
    <property type="component" value="Unassembled WGS sequence"/>
</dbReference>
<dbReference type="InterPro" id="IPR043170">
    <property type="entry name" value="PTPA_C_lid"/>
</dbReference>
<evidence type="ECO:0000313" key="9">
    <source>
        <dbReference type="EMBL" id="KYQ89162.1"/>
    </source>
</evidence>
<comment type="function">
    <text evidence="6">PPIases accelerate the folding of proteins. It catalyzes the cis-trans isomerization of proline imidic peptide bonds in oligopeptides. Acts as a regulatory subunit for PP2A-like phosphatases modulating their activity or substrate specificity, probably by inducing a conformational change in the catalytic subunit, a direct target of the PPIase.</text>
</comment>
<evidence type="ECO:0000256" key="6">
    <source>
        <dbReference type="ARBA" id="ARBA00060322"/>
    </source>
</evidence>
<dbReference type="PIRSF" id="PIRSF016325">
    <property type="entry name" value="Phstyr_phstse_ac"/>
    <property type="match status" value="1"/>
</dbReference>
<evidence type="ECO:0000256" key="1">
    <source>
        <dbReference type="ARBA" id="ARBA00000971"/>
    </source>
</evidence>
<evidence type="ECO:0000256" key="5">
    <source>
        <dbReference type="ARBA" id="ARBA00023235"/>
    </source>
</evidence>
<dbReference type="GO" id="GO:0005737">
    <property type="term" value="C:cytoplasm"/>
    <property type="evidence" value="ECO:0007669"/>
    <property type="project" value="UniProtKB-SubCell"/>
</dbReference>
<evidence type="ECO:0000256" key="7">
    <source>
        <dbReference type="RuleBase" id="RU361210"/>
    </source>
</evidence>
<evidence type="ECO:0000256" key="8">
    <source>
        <dbReference type="SAM" id="MobiDB-lite"/>
    </source>
</evidence>
<dbReference type="CDD" id="cd04087">
    <property type="entry name" value="PTPA"/>
    <property type="match status" value="1"/>
</dbReference>
<dbReference type="InterPro" id="IPR037218">
    <property type="entry name" value="PTPA_sf"/>
</dbReference>
<dbReference type="GO" id="GO:0003755">
    <property type="term" value="F:peptidyl-prolyl cis-trans isomerase activity"/>
    <property type="evidence" value="ECO:0007669"/>
    <property type="project" value="UniProtKB-KW"/>
</dbReference>
<keyword evidence="4 7" id="KW-0697">Rotamase</keyword>
<dbReference type="GO" id="GO:0008160">
    <property type="term" value="F:protein tyrosine phosphatase activator activity"/>
    <property type="evidence" value="ECO:0007669"/>
    <property type="project" value="TreeGrafter"/>
</dbReference>
<reference evidence="9 10" key="1">
    <citation type="submission" date="2015-12" db="EMBL/GenBank/DDBJ databases">
        <title>Dictyostelia acquired genes for synthesis and detection of signals that induce cell-type specialization by lateral gene transfer from prokaryotes.</title>
        <authorList>
            <person name="Gloeckner G."/>
            <person name="Schaap P."/>
        </authorList>
    </citation>
    <scope>NUCLEOTIDE SEQUENCE [LARGE SCALE GENOMIC DNA]</scope>
    <source>
        <strain evidence="9 10">TK</strain>
    </source>
</reference>
<feature type="compositionally biased region" description="Basic and acidic residues" evidence="8">
    <location>
        <begin position="395"/>
        <end position="412"/>
    </location>
</feature>
<dbReference type="FunCoup" id="A0A151Z5B7">
    <property type="interactions" value="30"/>
</dbReference>
<dbReference type="OMA" id="IHESQDV"/>
<comment type="subcellular location">
    <subcellularLocation>
        <location evidence="2 7">Cytoplasm</location>
    </subcellularLocation>
</comment>
<keyword evidence="10" id="KW-1185">Reference proteome</keyword>
<comment type="catalytic activity">
    <reaction evidence="1 7">
        <text>[protein]-peptidylproline (omega=180) = [protein]-peptidylproline (omega=0)</text>
        <dbReference type="Rhea" id="RHEA:16237"/>
        <dbReference type="Rhea" id="RHEA-COMP:10747"/>
        <dbReference type="Rhea" id="RHEA-COMP:10748"/>
        <dbReference type="ChEBI" id="CHEBI:83833"/>
        <dbReference type="ChEBI" id="CHEBI:83834"/>
        <dbReference type="EC" id="5.2.1.8"/>
    </reaction>
</comment>
<protein>
    <recommendedName>
        <fullName evidence="7">Serine/threonine-protein phosphatase 2A activator</fullName>
        <ecNumber evidence="7">5.2.1.8</ecNumber>
    </recommendedName>
    <alternativeName>
        <fullName evidence="7">Phosphotyrosyl phosphatase activator</fullName>
    </alternativeName>
</protein>
<organism evidence="9 10">
    <name type="scientific">Tieghemostelium lacteum</name>
    <name type="common">Slime mold</name>
    <name type="synonym">Dictyostelium lacteum</name>
    <dbReference type="NCBI Taxonomy" id="361077"/>
    <lineage>
        <taxon>Eukaryota</taxon>
        <taxon>Amoebozoa</taxon>
        <taxon>Evosea</taxon>
        <taxon>Eumycetozoa</taxon>
        <taxon>Dictyostelia</taxon>
        <taxon>Dictyosteliales</taxon>
        <taxon>Raperosteliaceae</taxon>
        <taxon>Tieghemostelium</taxon>
    </lineage>
</organism>
<dbReference type="SUPFAM" id="SSF140984">
    <property type="entry name" value="PTPA-like"/>
    <property type="match status" value="1"/>
</dbReference>
<dbReference type="OrthoDB" id="16120at2759"/>
<feature type="region of interest" description="Disordered" evidence="8">
    <location>
        <begin position="394"/>
        <end position="445"/>
    </location>
</feature>
<dbReference type="GO" id="GO:0005634">
    <property type="term" value="C:nucleus"/>
    <property type="evidence" value="ECO:0007669"/>
    <property type="project" value="TreeGrafter"/>
</dbReference>
<dbReference type="Gene3D" id="1.20.120.1150">
    <property type="match status" value="1"/>
</dbReference>
<dbReference type="EC" id="5.2.1.8" evidence="7"/>
<dbReference type="InterPro" id="IPR004327">
    <property type="entry name" value="Phstyr_phstse_ac"/>
</dbReference>
<dbReference type="STRING" id="361077.A0A151Z5B7"/>
<gene>
    <name evidence="9" type="ORF">DLAC_10408</name>
</gene>
<dbReference type="PANTHER" id="PTHR10012">
    <property type="entry name" value="SERINE/THREONINE-PROTEIN PHOSPHATASE 2A REGULATORY SUBUNIT B"/>
    <property type="match status" value="1"/>
</dbReference>
<dbReference type="EMBL" id="LODT01000042">
    <property type="protein sequence ID" value="KYQ89162.1"/>
    <property type="molecule type" value="Genomic_DNA"/>
</dbReference>
<keyword evidence="5 7" id="KW-0413">Isomerase</keyword>